<dbReference type="EMBL" id="JAJSOF020000003">
    <property type="protein sequence ID" value="KAJ4450253.1"/>
    <property type="molecule type" value="Genomic_DNA"/>
</dbReference>
<name>A0ABQ8TUB6_PERAM</name>
<evidence type="ECO:0000313" key="2">
    <source>
        <dbReference type="Proteomes" id="UP001148838"/>
    </source>
</evidence>
<accession>A0ABQ8TUB6</accession>
<evidence type="ECO:0000313" key="1">
    <source>
        <dbReference type="EMBL" id="KAJ4450253.1"/>
    </source>
</evidence>
<organism evidence="1 2">
    <name type="scientific">Periplaneta americana</name>
    <name type="common">American cockroach</name>
    <name type="synonym">Blatta americana</name>
    <dbReference type="NCBI Taxonomy" id="6978"/>
    <lineage>
        <taxon>Eukaryota</taxon>
        <taxon>Metazoa</taxon>
        <taxon>Ecdysozoa</taxon>
        <taxon>Arthropoda</taxon>
        <taxon>Hexapoda</taxon>
        <taxon>Insecta</taxon>
        <taxon>Pterygota</taxon>
        <taxon>Neoptera</taxon>
        <taxon>Polyneoptera</taxon>
        <taxon>Dictyoptera</taxon>
        <taxon>Blattodea</taxon>
        <taxon>Blattoidea</taxon>
        <taxon>Blattidae</taxon>
        <taxon>Blattinae</taxon>
        <taxon>Periplaneta</taxon>
    </lineage>
</organism>
<dbReference type="Proteomes" id="UP001148838">
    <property type="component" value="Unassembled WGS sequence"/>
</dbReference>
<sequence length="253" mass="28204">MKLYPEYLKSIIRLRSHWRHAWACKWNRLRAQKLALEVWSLDASTSSLTYLQMAFKEPAGLSVSIKHRFKSTGAPLVPLSILKMSENDQRHDGVSQAIVAVTQTDSVEQSHESRGIYTRVRNAFGRMREYVSRPRVPQCSYVDVDPSISDNDNSIIYSQIVAKSTDVPHNVKFHDEHHIITGIACHPRDNKTASPETEVVSGGVGYNHVELLIPKMDSSALSTIGGRTALKVAAGYAIIELTYVITLIALCCA</sequence>
<gene>
    <name evidence="1" type="ORF">ANN_01672</name>
</gene>
<keyword evidence="2" id="KW-1185">Reference proteome</keyword>
<comment type="caution">
    <text evidence="1">The sequence shown here is derived from an EMBL/GenBank/DDBJ whole genome shotgun (WGS) entry which is preliminary data.</text>
</comment>
<proteinExistence type="predicted"/>
<protein>
    <submittedName>
        <fullName evidence="1">Uncharacterized protein</fullName>
    </submittedName>
</protein>
<reference evidence="1 2" key="1">
    <citation type="journal article" date="2022" name="Allergy">
        <title>Genome assembly and annotation of Periplaneta americana reveal a comprehensive cockroach allergen profile.</title>
        <authorList>
            <person name="Wang L."/>
            <person name="Xiong Q."/>
            <person name="Saelim N."/>
            <person name="Wang L."/>
            <person name="Nong W."/>
            <person name="Wan A.T."/>
            <person name="Shi M."/>
            <person name="Liu X."/>
            <person name="Cao Q."/>
            <person name="Hui J.H.L."/>
            <person name="Sookrung N."/>
            <person name="Leung T.F."/>
            <person name="Tungtrongchitr A."/>
            <person name="Tsui S.K.W."/>
        </authorList>
    </citation>
    <scope>NUCLEOTIDE SEQUENCE [LARGE SCALE GENOMIC DNA]</scope>
    <source>
        <strain evidence="1">PWHHKU_190912</strain>
    </source>
</reference>